<dbReference type="PANTHER" id="PTHR10742:SF410">
    <property type="entry name" value="LYSINE-SPECIFIC HISTONE DEMETHYLASE 2"/>
    <property type="match status" value="1"/>
</dbReference>
<dbReference type="SUPFAM" id="SSF54373">
    <property type="entry name" value="FAD-linked reductases, C-terminal domain"/>
    <property type="match status" value="1"/>
</dbReference>
<evidence type="ECO:0000259" key="1">
    <source>
        <dbReference type="Pfam" id="PF01593"/>
    </source>
</evidence>
<dbReference type="EMBL" id="WOWK01000087">
    <property type="protein sequence ID" value="KAF0320048.1"/>
    <property type="molecule type" value="Genomic_DNA"/>
</dbReference>
<feature type="domain" description="Amine oxidase" evidence="1">
    <location>
        <begin position="23"/>
        <end position="464"/>
    </location>
</feature>
<dbReference type="Gene3D" id="3.90.660.10">
    <property type="match status" value="1"/>
</dbReference>
<proteinExistence type="predicted"/>
<dbReference type="InterPro" id="IPR002937">
    <property type="entry name" value="Amino_oxidase"/>
</dbReference>
<dbReference type="SUPFAM" id="SSF51905">
    <property type="entry name" value="FAD/NAD(P)-binding domain"/>
    <property type="match status" value="1"/>
</dbReference>
<dbReference type="OrthoDB" id="437457at2759"/>
<dbReference type="GO" id="GO:0016491">
    <property type="term" value="F:oxidoreductase activity"/>
    <property type="evidence" value="ECO:0007669"/>
    <property type="project" value="InterPro"/>
</dbReference>
<sequence length="471" mass="52068">MVNVSVTHGCNARKKVVVVGAGISGLCAASNLLAKGFDVVVLEARDRIGGRILTDHEDADNIDMGAAWMHGTSDNPLVKLISKLKIDYYYDDGNPLYFTEFGPAGPNFKAKNVADEFLDYLHYWIQKNPDGPDYSAEEHIRKFVGQHELITDDERIWAPEALRIVESTLGLALGEISSRFLNEMLPPQRDLYVKGGYDRVVHHVAQPVRDLPGVLKLRHVVQNIEWSRSGGTSPVAVHAHGPDGKLVVFDGDAVVVTVPLGVLHQSKILFEPSIPKSIALGMSRNSYGTLGKVFIEFTDVFWSKQNDSLVYFPTPATLDEDSEKNKYPVLSYSFTATNLWVMTGAKKLCILLSPPVVYEIQSMGGNPDELFAYFEPLLELFRSEPYKSLPKMVDAKVTSWTKDEFAGNGTYSTAKVGDDPRILWDALEAEKDLRLQFAGEHCSRTGAGCVHGAYETGEVAADNISRMLGRE</sequence>
<name>A0A8H3ZI30_9PEZI</name>
<dbReference type="PANTHER" id="PTHR10742">
    <property type="entry name" value="FLAVIN MONOAMINE OXIDASE"/>
    <property type="match status" value="1"/>
</dbReference>
<dbReference type="InterPro" id="IPR036188">
    <property type="entry name" value="FAD/NAD-bd_sf"/>
</dbReference>
<dbReference type="Proteomes" id="UP000434172">
    <property type="component" value="Unassembled WGS sequence"/>
</dbReference>
<gene>
    <name evidence="2" type="ORF">GQ607_012642</name>
</gene>
<dbReference type="AlphaFoldDB" id="A0A8H3ZI30"/>
<reference evidence="2 3" key="1">
    <citation type="submission" date="2019-12" db="EMBL/GenBank/DDBJ databases">
        <title>A genome sequence resource for the geographically widespread anthracnose pathogen Colletotrichum asianum.</title>
        <authorList>
            <person name="Meng Y."/>
        </authorList>
    </citation>
    <scope>NUCLEOTIDE SEQUENCE [LARGE SCALE GENOMIC DNA]</scope>
    <source>
        <strain evidence="2 3">ICMP 18580</strain>
    </source>
</reference>
<dbReference type="InterPro" id="IPR050281">
    <property type="entry name" value="Flavin_monoamine_oxidase"/>
</dbReference>
<organism evidence="2 3">
    <name type="scientific">Colletotrichum asianum</name>
    <dbReference type="NCBI Taxonomy" id="702518"/>
    <lineage>
        <taxon>Eukaryota</taxon>
        <taxon>Fungi</taxon>
        <taxon>Dikarya</taxon>
        <taxon>Ascomycota</taxon>
        <taxon>Pezizomycotina</taxon>
        <taxon>Sordariomycetes</taxon>
        <taxon>Hypocreomycetidae</taxon>
        <taxon>Glomerellales</taxon>
        <taxon>Glomerellaceae</taxon>
        <taxon>Colletotrichum</taxon>
        <taxon>Colletotrichum gloeosporioides species complex</taxon>
    </lineage>
</organism>
<dbReference type="Gene3D" id="3.50.50.60">
    <property type="entry name" value="FAD/NAD(P)-binding domain"/>
    <property type="match status" value="1"/>
</dbReference>
<dbReference type="Pfam" id="PF01593">
    <property type="entry name" value="Amino_oxidase"/>
    <property type="match status" value="1"/>
</dbReference>
<evidence type="ECO:0000313" key="3">
    <source>
        <dbReference type="Proteomes" id="UP000434172"/>
    </source>
</evidence>
<accession>A0A8H3ZI30</accession>
<keyword evidence="3" id="KW-1185">Reference proteome</keyword>
<comment type="caution">
    <text evidence="2">The sequence shown here is derived from an EMBL/GenBank/DDBJ whole genome shotgun (WGS) entry which is preliminary data.</text>
</comment>
<protein>
    <submittedName>
        <fullName evidence="2">Corticosteroid-binding protein</fullName>
    </submittedName>
</protein>
<evidence type="ECO:0000313" key="2">
    <source>
        <dbReference type="EMBL" id="KAF0320048.1"/>
    </source>
</evidence>